<comment type="caution">
    <text evidence="2">The sequence shown here is derived from an EMBL/GenBank/DDBJ whole genome shotgun (WGS) entry which is preliminary data.</text>
</comment>
<dbReference type="EMBL" id="JADEWZ010000057">
    <property type="protein sequence ID" value="MBE9118721.1"/>
    <property type="molecule type" value="Genomic_DNA"/>
</dbReference>
<feature type="domain" description="DUF6602" evidence="1">
    <location>
        <begin position="56"/>
        <end position="163"/>
    </location>
</feature>
<evidence type="ECO:0000313" key="2">
    <source>
        <dbReference type="EMBL" id="MBE9118721.1"/>
    </source>
</evidence>
<evidence type="ECO:0000259" key="1">
    <source>
        <dbReference type="Pfam" id="PF20247"/>
    </source>
</evidence>
<keyword evidence="3" id="KW-1185">Reference proteome</keyword>
<dbReference type="Pfam" id="PF20247">
    <property type="entry name" value="DUF6602"/>
    <property type="match status" value="1"/>
</dbReference>
<evidence type="ECO:0000313" key="3">
    <source>
        <dbReference type="Proteomes" id="UP000654482"/>
    </source>
</evidence>
<dbReference type="Proteomes" id="UP000654482">
    <property type="component" value="Unassembled WGS sequence"/>
</dbReference>
<accession>A0A8J7E2T7</accession>
<reference evidence="2" key="1">
    <citation type="submission" date="2020-10" db="EMBL/GenBank/DDBJ databases">
        <authorList>
            <person name="Castelo-Branco R."/>
            <person name="Eusebio N."/>
            <person name="Adriana R."/>
            <person name="Vieira A."/>
            <person name="Brugerolle De Fraissinette N."/>
            <person name="Rezende De Castro R."/>
            <person name="Schneider M.P."/>
            <person name="Vasconcelos V."/>
            <person name="Leao P.N."/>
        </authorList>
    </citation>
    <scope>NUCLEOTIDE SEQUENCE</scope>
    <source>
        <strain evidence="2">LEGE 07157</strain>
    </source>
</reference>
<organism evidence="2 3">
    <name type="scientific">Lusitaniella coriacea LEGE 07157</name>
    <dbReference type="NCBI Taxonomy" id="945747"/>
    <lineage>
        <taxon>Bacteria</taxon>
        <taxon>Bacillati</taxon>
        <taxon>Cyanobacteriota</taxon>
        <taxon>Cyanophyceae</taxon>
        <taxon>Spirulinales</taxon>
        <taxon>Lusitaniellaceae</taxon>
        <taxon>Lusitaniella</taxon>
    </lineage>
</organism>
<name>A0A8J7E2T7_9CYAN</name>
<dbReference type="CDD" id="cd21173">
    <property type="entry name" value="NucC-like"/>
    <property type="match status" value="1"/>
</dbReference>
<gene>
    <name evidence="2" type="ORF">IQ249_22790</name>
</gene>
<proteinExistence type="predicted"/>
<dbReference type="RefSeq" id="WP_194031811.1">
    <property type="nucleotide sequence ID" value="NZ_JADEWZ010000057.1"/>
</dbReference>
<protein>
    <recommendedName>
        <fullName evidence="1">DUF6602 domain-containing protein</fullName>
    </recommendedName>
</protein>
<dbReference type="AlphaFoldDB" id="A0A8J7E2T7"/>
<dbReference type="InterPro" id="IPR046537">
    <property type="entry name" value="DUF6602"/>
</dbReference>
<sequence>MTKEPSFEEEEKEIREILVESAKRAIALRSKDREFHGVEREFYYHQAQMLVDYERTKDIKHPRDIGNARETILREFLKTSGYLPKKYSVSELSVRVASGTGHISNEIDIALYDAENLITLMKRQDVYEVYPLESVYGVIQVKSNLTKKELISGLKNLASFKTLKRGLVTKNCSFSGHKGFALLFAYCSDMTWLDIVKELEIFSSKHPRSQYPNAIFILNRGFFLFGEPGKGMTTNNQIETLKTVSVQGFPDRRNINLYHFQVILLGLLEDTKVSVPNLSTYFRLPLTTEEKSYKFTWGSFAETGKCEKHGYFVRKISSESLEKIINWCSQSIPVNWVRAMHIVFNSPKNEEAYKRQTQLVYIYNPEHLSLADILTYKLKDEDGNVITKRLGFDMLESNDMNICLPFYYSSKEELISGCDKCAKALKKKRKKS</sequence>